<evidence type="ECO:0000313" key="16">
    <source>
        <dbReference type="Proteomes" id="UP001212997"/>
    </source>
</evidence>
<dbReference type="PANTHER" id="PTHR46300">
    <property type="entry name" value="P450, PUTATIVE (EUROFUNG)-RELATED-RELATED"/>
    <property type="match status" value="1"/>
</dbReference>
<dbReference type="GO" id="GO:0004497">
    <property type="term" value="F:monooxygenase activity"/>
    <property type="evidence" value="ECO:0007669"/>
    <property type="project" value="UniProtKB-KW"/>
</dbReference>
<dbReference type="PANTHER" id="PTHR46300:SF7">
    <property type="entry name" value="P450, PUTATIVE (EUROFUNG)-RELATED"/>
    <property type="match status" value="1"/>
</dbReference>
<dbReference type="GO" id="GO:0016705">
    <property type="term" value="F:oxidoreductase activity, acting on paired donors, with incorporation or reduction of molecular oxygen"/>
    <property type="evidence" value="ECO:0007669"/>
    <property type="project" value="InterPro"/>
</dbReference>
<evidence type="ECO:0000256" key="6">
    <source>
        <dbReference type="ARBA" id="ARBA00022692"/>
    </source>
</evidence>
<gene>
    <name evidence="15" type="ORF">NLI96_g4618</name>
</gene>
<dbReference type="InterPro" id="IPR002401">
    <property type="entry name" value="Cyt_P450_E_grp-I"/>
</dbReference>
<keyword evidence="12" id="KW-0472">Membrane</keyword>
<evidence type="ECO:0000256" key="12">
    <source>
        <dbReference type="ARBA" id="ARBA00023136"/>
    </source>
</evidence>
<comment type="subcellular location">
    <subcellularLocation>
        <location evidence="2">Membrane</location>
        <topology evidence="2">Single-pass membrane protein</topology>
    </subcellularLocation>
</comment>
<dbReference type="EMBL" id="JANAWD010000138">
    <property type="protein sequence ID" value="KAJ3485899.1"/>
    <property type="molecule type" value="Genomic_DNA"/>
</dbReference>
<evidence type="ECO:0000256" key="5">
    <source>
        <dbReference type="ARBA" id="ARBA00022617"/>
    </source>
</evidence>
<dbReference type="SUPFAM" id="SSF48264">
    <property type="entry name" value="Cytochrome P450"/>
    <property type="match status" value="1"/>
</dbReference>
<keyword evidence="6" id="KW-0812">Transmembrane</keyword>
<evidence type="ECO:0000256" key="14">
    <source>
        <dbReference type="RuleBase" id="RU000461"/>
    </source>
</evidence>
<sequence>MIPIVVSIVAISTLITLWVRSRKGRLPYPPGPPAEPLLGHLRALPKSYDEGAYREMANKYGGIIYLDVLGKSIVILNSEKIANELLDKRSAIYSDRPSLPFHEMTGLSNTLTLLPYGNNFLKTRKLLQDQLTRKKCTLFNDIQLAQRSILLQNLLLTPENFGFHTKRFVTAVVLEIAYGRKVVADDDPFLVNAEVLDKLIAETGTAGLVILDFLPFLKYLPPWVPGAWYSKFAQRARPIIEAVKDYGIAVVQHDVASGKAQASFSSLHLEELDSEKRNSKEELDRLKWTAFTLYSAGAETTWSALETFFLAMVLHPDAQREIDQVIGHGQLPGFEDQDNLPYLNSVVQEVVRWCPVIPLGMPHRVMQDDVYEGMLIPKGSMVLGNLRVMLTNEEVYHDPFTFVPERFLPKPDGHGEPPPNVAFGFGRRVCPGRWLAQSELWIAIASILSMFDIKPIQNDKGEDILPLPEFHNSITSHPKPFQCRVLPRSYKTKTVIEQL</sequence>
<proteinExistence type="inferred from homology"/>
<comment type="cofactor">
    <cofactor evidence="1 13">
        <name>heme</name>
        <dbReference type="ChEBI" id="CHEBI:30413"/>
    </cofactor>
</comment>
<evidence type="ECO:0000256" key="7">
    <source>
        <dbReference type="ARBA" id="ARBA00022723"/>
    </source>
</evidence>
<dbReference type="Pfam" id="PF00067">
    <property type="entry name" value="p450"/>
    <property type="match status" value="1"/>
</dbReference>
<evidence type="ECO:0008006" key="17">
    <source>
        <dbReference type="Google" id="ProtNLM"/>
    </source>
</evidence>
<reference evidence="15" key="1">
    <citation type="submission" date="2022-07" db="EMBL/GenBank/DDBJ databases">
        <title>Genome Sequence of Physisporinus lineatus.</title>
        <authorList>
            <person name="Buettner E."/>
        </authorList>
    </citation>
    <scope>NUCLEOTIDE SEQUENCE</scope>
    <source>
        <strain evidence="15">VT162</strain>
    </source>
</reference>
<protein>
    <recommendedName>
        <fullName evidence="17">Cytochrome P450</fullName>
    </recommendedName>
</protein>
<comment type="caution">
    <text evidence="15">The sequence shown here is derived from an EMBL/GenBank/DDBJ whole genome shotgun (WGS) entry which is preliminary data.</text>
</comment>
<keyword evidence="5 13" id="KW-0349">Heme</keyword>
<accession>A0AAD5YJQ9</accession>
<dbReference type="InterPro" id="IPR017972">
    <property type="entry name" value="Cyt_P450_CS"/>
</dbReference>
<dbReference type="CDD" id="cd11065">
    <property type="entry name" value="CYP64-like"/>
    <property type="match status" value="1"/>
</dbReference>
<keyword evidence="10 13" id="KW-0408">Iron</keyword>
<evidence type="ECO:0000256" key="1">
    <source>
        <dbReference type="ARBA" id="ARBA00001971"/>
    </source>
</evidence>
<dbReference type="Gene3D" id="1.10.630.10">
    <property type="entry name" value="Cytochrome P450"/>
    <property type="match status" value="1"/>
</dbReference>
<dbReference type="GO" id="GO:0005506">
    <property type="term" value="F:iron ion binding"/>
    <property type="evidence" value="ECO:0007669"/>
    <property type="project" value="InterPro"/>
</dbReference>
<evidence type="ECO:0000256" key="11">
    <source>
        <dbReference type="ARBA" id="ARBA00023033"/>
    </source>
</evidence>
<dbReference type="Proteomes" id="UP001212997">
    <property type="component" value="Unassembled WGS sequence"/>
</dbReference>
<organism evidence="15 16">
    <name type="scientific">Meripilus lineatus</name>
    <dbReference type="NCBI Taxonomy" id="2056292"/>
    <lineage>
        <taxon>Eukaryota</taxon>
        <taxon>Fungi</taxon>
        <taxon>Dikarya</taxon>
        <taxon>Basidiomycota</taxon>
        <taxon>Agaricomycotina</taxon>
        <taxon>Agaricomycetes</taxon>
        <taxon>Polyporales</taxon>
        <taxon>Meripilaceae</taxon>
        <taxon>Meripilus</taxon>
    </lineage>
</organism>
<evidence type="ECO:0000313" key="15">
    <source>
        <dbReference type="EMBL" id="KAJ3485899.1"/>
    </source>
</evidence>
<keyword evidence="7 13" id="KW-0479">Metal-binding</keyword>
<dbReference type="GO" id="GO:0020037">
    <property type="term" value="F:heme binding"/>
    <property type="evidence" value="ECO:0007669"/>
    <property type="project" value="InterPro"/>
</dbReference>
<dbReference type="PRINTS" id="PR00385">
    <property type="entry name" value="P450"/>
</dbReference>
<dbReference type="PRINTS" id="PR00463">
    <property type="entry name" value="EP450I"/>
</dbReference>
<keyword evidence="16" id="KW-1185">Reference proteome</keyword>
<evidence type="ECO:0000256" key="13">
    <source>
        <dbReference type="PIRSR" id="PIRSR602401-1"/>
    </source>
</evidence>
<keyword evidence="8" id="KW-1133">Transmembrane helix</keyword>
<evidence type="ECO:0000256" key="9">
    <source>
        <dbReference type="ARBA" id="ARBA00023002"/>
    </source>
</evidence>
<dbReference type="InterPro" id="IPR001128">
    <property type="entry name" value="Cyt_P450"/>
</dbReference>
<name>A0AAD5YJQ9_9APHY</name>
<evidence type="ECO:0000256" key="8">
    <source>
        <dbReference type="ARBA" id="ARBA00022989"/>
    </source>
</evidence>
<comment type="similarity">
    <text evidence="4 14">Belongs to the cytochrome P450 family.</text>
</comment>
<dbReference type="InterPro" id="IPR036396">
    <property type="entry name" value="Cyt_P450_sf"/>
</dbReference>
<evidence type="ECO:0000256" key="4">
    <source>
        <dbReference type="ARBA" id="ARBA00010617"/>
    </source>
</evidence>
<dbReference type="GO" id="GO:0016020">
    <property type="term" value="C:membrane"/>
    <property type="evidence" value="ECO:0007669"/>
    <property type="project" value="UniProtKB-SubCell"/>
</dbReference>
<dbReference type="AlphaFoldDB" id="A0AAD5YJQ9"/>
<feature type="binding site" description="axial binding residue" evidence="13">
    <location>
        <position position="430"/>
    </location>
    <ligand>
        <name>heme</name>
        <dbReference type="ChEBI" id="CHEBI:30413"/>
    </ligand>
    <ligandPart>
        <name>Fe</name>
        <dbReference type="ChEBI" id="CHEBI:18248"/>
    </ligandPart>
</feature>
<evidence type="ECO:0000256" key="2">
    <source>
        <dbReference type="ARBA" id="ARBA00004167"/>
    </source>
</evidence>
<dbReference type="InterPro" id="IPR050364">
    <property type="entry name" value="Cytochrome_P450_fung"/>
</dbReference>
<keyword evidence="9 14" id="KW-0560">Oxidoreductase</keyword>
<evidence type="ECO:0000256" key="3">
    <source>
        <dbReference type="ARBA" id="ARBA00005179"/>
    </source>
</evidence>
<evidence type="ECO:0000256" key="10">
    <source>
        <dbReference type="ARBA" id="ARBA00023004"/>
    </source>
</evidence>
<keyword evidence="11 14" id="KW-0503">Monooxygenase</keyword>
<comment type="pathway">
    <text evidence="3">Secondary metabolite biosynthesis.</text>
</comment>
<dbReference type="PROSITE" id="PS00086">
    <property type="entry name" value="CYTOCHROME_P450"/>
    <property type="match status" value="1"/>
</dbReference>